<protein>
    <submittedName>
        <fullName evidence="1">Unannotated protein</fullName>
    </submittedName>
</protein>
<proteinExistence type="predicted"/>
<gene>
    <name evidence="1" type="ORF">UFOPK1493_04315</name>
</gene>
<organism evidence="1">
    <name type="scientific">freshwater metagenome</name>
    <dbReference type="NCBI Taxonomy" id="449393"/>
    <lineage>
        <taxon>unclassified sequences</taxon>
        <taxon>metagenomes</taxon>
        <taxon>ecological metagenomes</taxon>
    </lineage>
</organism>
<reference evidence="1" key="1">
    <citation type="submission" date="2020-05" db="EMBL/GenBank/DDBJ databases">
        <authorList>
            <person name="Chiriac C."/>
            <person name="Salcher M."/>
            <person name="Ghai R."/>
            <person name="Kavagutti S V."/>
        </authorList>
    </citation>
    <scope>NUCLEOTIDE SEQUENCE</scope>
</reference>
<sequence>MSAASEVLLVDPTIVVVPWHDDVVDLIGHDLRSTYVETFWLNVFGPTATWLLRRMATGLDEYPGGYELDLEQTASALGLVFTPGAANPFARSMQRTVMFGGAQPVDGGLAVRRRLPPVSARHLSRMPPYLRAAHQSWRSPHPEQGRELHDARARILAEAMLRAGDPGDAIERQLLGLGVPPVTAVSVAKELSLSGS</sequence>
<dbReference type="AlphaFoldDB" id="A0A6J6GW61"/>
<dbReference type="EMBL" id="CAEZSR010000322">
    <property type="protein sequence ID" value="CAB4600888.1"/>
    <property type="molecule type" value="Genomic_DNA"/>
</dbReference>
<name>A0A6J6GW61_9ZZZZ</name>
<accession>A0A6J6GW61</accession>
<evidence type="ECO:0000313" key="1">
    <source>
        <dbReference type="EMBL" id="CAB4600888.1"/>
    </source>
</evidence>